<feature type="transmembrane region" description="Helical" evidence="3">
    <location>
        <begin position="36"/>
        <end position="60"/>
    </location>
</feature>
<evidence type="ECO:0000256" key="2">
    <source>
        <dbReference type="ARBA" id="ARBA00023169"/>
    </source>
</evidence>
<evidence type="ECO:0000256" key="3">
    <source>
        <dbReference type="SAM" id="Phobius"/>
    </source>
</evidence>
<dbReference type="InterPro" id="IPR003362">
    <property type="entry name" value="Bact_transf"/>
</dbReference>
<dbReference type="RefSeq" id="WP_084190814.1">
    <property type="nucleotide sequence ID" value="NZ_FTPR01000001.1"/>
</dbReference>
<gene>
    <name evidence="5" type="ORF">SAMN05421665_1836</name>
</gene>
<sequence length="218" mass="24960">MFDFQEDILDVTTRSVLEDVHLPSRQMHWSKRVFDIALSALLLPVLATIAAGLLVFNPLFNRGSLMHRQLRMGYAGQPFMAYKFRSMRHVVTQTRGAFDRLEEDRISKLGALLRKCRIDELPQILNVLRGEMSLIGPRPDLFDHALAYQQQVPGYAARHQVMPGISGLAQTEIGYVDGMKGIRRKVAADHYYIAHASLRFDLWIAWRTLCVIARRKGR</sequence>
<keyword evidence="3" id="KW-1133">Transmembrane helix</keyword>
<dbReference type="PANTHER" id="PTHR30576">
    <property type="entry name" value="COLANIC BIOSYNTHESIS UDP-GLUCOSE LIPID CARRIER TRANSFERASE"/>
    <property type="match status" value="1"/>
</dbReference>
<keyword evidence="5" id="KW-0808">Transferase</keyword>
<evidence type="ECO:0000313" key="5">
    <source>
        <dbReference type="EMBL" id="SIT84338.1"/>
    </source>
</evidence>
<dbReference type="PANTHER" id="PTHR30576:SF0">
    <property type="entry name" value="UNDECAPRENYL-PHOSPHATE N-ACETYLGALACTOSAMINYL 1-PHOSPHATE TRANSFERASE-RELATED"/>
    <property type="match status" value="1"/>
</dbReference>
<evidence type="ECO:0000259" key="4">
    <source>
        <dbReference type="Pfam" id="PF02397"/>
    </source>
</evidence>
<keyword evidence="3" id="KW-0472">Membrane</keyword>
<keyword evidence="3" id="KW-0812">Transmembrane</keyword>
<keyword evidence="6" id="KW-1185">Reference proteome</keyword>
<comment type="similarity">
    <text evidence="1">Belongs to the bacterial sugar transferase family.</text>
</comment>
<dbReference type="GO" id="GO:0016780">
    <property type="term" value="F:phosphotransferase activity, for other substituted phosphate groups"/>
    <property type="evidence" value="ECO:0007669"/>
    <property type="project" value="TreeGrafter"/>
</dbReference>
<feature type="domain" description="Bacterial sugar transferase" evidence="4">
    <location>
        <begin position="31"/>
        <end position="212"/>
    </location>
</feature>
<dbReference type="EMBL" id="FTPR01000001">
    <property type="protein sequence ID" value="SIT84338.1"/>
    <property type="molecule type" value="Genomic_DNA"/>
</dbReference>
<proteinExistence type="inferred from homology"/>
<name>A0A1R3X116_9RHOB</name>
<evidence type="ECO:0000313" key="6">
    <source>
        <dbReference type="Proteomes" id="UP000186997"/>
    </source>
</evidence>
<evidence type="ECO:0000256" key="1">
    <source>
        <dbReference type="ARBA" id="ARBA00006464"/>
    </source>
</evidence>
<dbReference type="AlphaFoldDB" id="A0A1R3X116"/>
<accession>A0A1R3X116</accession>
<reference evidence="6" key="1">
    <citation type="submission" date="2017-01" db="EMBL/GenBank/DDBJ databases">
        <authorList>
            <person name="Varghese N."/>
            <person name="Submissions S."/>
        </authorList>
    </citation>
    <scope>NUCLEOTIDE SEQUENCE [LARGE SCALE GENOMIC DNA]</scope>
    <source>
        <strain evidence="6">DSM 29591</strain>
    </source>
</reference>
<organism evidence="5 6">
    <name type="scientific">Yoonia rosea</name>
    <dbReference type="NCBI Taxonomy" id="287098"/>
    <lineage>
        <taxon>Bacteria</taxon>
        <taxon>Pseudomonadati</taxon>
        <taxon>Pseudomonadota</taxon>
        <taxon>Alphaproteobacteria</taxon>
        <taxon>Rhodobacterales</taxon>
        <taxon>Paracoccaceae</taxon>
        <taxon>Yoonia</taxon>
    </lineage>
</organism>
<dbReference type="Pfam" id="PF02397">
    <property type="entry name" value="Bac_transf"/>
    <property type="match status" value="1"/>
</dbReference>
<dbReference type="Proteomes" id="UP000186997">
    <property type="component" value="Unassembled WGS sequence"/>
</dbReference>
<protein>
    <submittedName>
        <fullName evidence="5">Sugar transferase involved in LPS biosynthesis (Colanic, teichoic acid)</fullName>
    </submittedName>
</protein>
<dbReference type="GO" id="GO:0000271">
    <property type="term" value="P:polysaccharide biosynthetic process"/>
    <property type="evidence" value="ECO:0007669"/>
    <property type="project" value="UniProtKB-KW"/>
</dbReference>
<dbReference type="STRING" id="287098.SAMN05421665_1836"/>
<dbReference type="OrthoDB" id="9808602at2"/>
<keyword evidence="2" id="KW-0270">Exopolysaccharide synthesis</keyword>